<feature type="domain" description="EF-hand" evidence="4">
    <location>
        <begin position="152"/>
        <end position="186"/>
    </location>
</feature>
<dbReference type="Proteomes" id="UP000215914">
    <property type="component" value="Chromosome 7"/>
</dbReference>
<gene>
    <name evidence="6" type="ORF">HannXRQ_Chr07g0199331</name>
    <name evidence="5" type="ORF">HanXRQr2_Chr07g0308451</name>
</gene>
<dbReference type="OMA" id="IFDWGRK"/>
<dbReference type="OrthoDB" id="26525at2759"/>
<dbReference type="PANTHER" id="PTHR10891">
    <property type="entry name" value="EF-HAND CALCIUM-BINDING DOMAIN CONTAINING PROTEIN"/>
    <property type="match status" value="1"/>
</dbReference>
<name>A0A251UD38_HELAN</name>
<keyword evidence="3" id="KW-0106">Calcium</keyword>
<dbReference type="Pfam" id="PF13499">
    <property type="entry name" value="EF-hand_7"/>
    <property type="match status" value="1"/>
</dbReference>
<feature type="domain" description="EF-hand" evidence="4">
    <location>
        <begin position="114"/>
        <end position="149"/>
    </location>
</feature>
<dbReference type="InterPro" id="IPR002048">
    <property type="entry name" value="EF_hand_dom"/>
</dbReference>
<reference evidence="6" key="2">
    <citation type="submission" date="2017-02" db="EMBL/GenBank/DDBJ databases">
        <title>Sunflower complete genome.</title>
        <authorList>
            <person name="Langlade N."/>
            <person name="Munos S."/>
        </authorList>
    </citation>
    <scope>NUCLEOTIDE SEQUENCE [LARGE SCALE GENOMIC DNA]</scope>
    <source>
        <tissue evidence="6">Leaves</tissue>
    </source>
</reference>
<dbReference type="FunFam" id="1.10.238.10:FF:000003">
    <property type="entry name" value="Calmodulin A"/>
    <property type="match status" value="1"/>
</dbReference>
<dbReference type="AlphaFoldDB" id="A0A251UD38"/>
<dbReference type="GO" id="GO:0005509">
    <property type="term" value="F:calcium ion binding"/>
    <property type="evidence" value="ECO:0000318"/>
    <property type="project" value="GO_Central"/>
</dbReference>
<reference evidence="5 7" key="1">
    <citation type="journal article" date="2017" name="Nature">
        <title>The sunflower genome provides insights into oil metabolism, flowering and Asterid evolution.</title>
        <authorList>
            <person name="Badouin H."/>
            <person name="Gouzy J."/>
            <person name="Grassa C.J."/>
            <person name="Murat F."/>
            <person name="Staton S.E."/>
            <person name="Cottret L."/>
            <person name="Lelandais-Briere C."/>
            <person name="Owens G.L."/>
            <person name="Carrere S."/>
            <person name="Mayjonade B."/>
            <person name="Legrand L."/>
            <person name="Gill N."/>
            <person name="Kane N.C."/>
            <person name="Bowers J.E."/>
            <person name="Hubner S."/>
            <person name="Bellec A."/>
            <person name="Berard A."/>
            <person name="Berges H."/>
            <person name="Blanchet N."/>
            <person name="Boniface M.C."/>
            <person name="Brunel D."/>
            <person name="Catrice O."/>
            <person name="Chaidir N."/>
            <person name="Claudel C."/>
            <person name="Donnadieu C."/>
            <person name="Faraut T."/>
            <person name="Fievet G."/>
            <person name="Helmstetter N."/>
            <person name="King M."/>
            <person name="Knapp S.J."/>
            <person name="Lai Z."/>
            <person name="Le Paslier M.C."/>
            <person name="Lippi Y."/>
            <person name="Lorenzon L."/>
            <person name="Mandel J.R."/>
            <person name="Marage G."/>
            <person name="Marchand G."/>
            <person name="Marquand E."/>
            <person name="Bret-Mestries E."/>
            <person name="Morien E."/>
            <person name="Nambeesan S."/>
            <person name="Nguyen T."/>
            <person name="Pegot-Espagnet P."/>
            <person name="Pouilly N."/>
            <person name="Raftis F."/>
            <person name="Sallet E."/>
            <person name="Schiex T."/>
            <person name="Thomas J."/>
            <person name="Vandecasteele C."/>
            <person name="Vares D."/>
            <person name="Vear F."/>
            <person name="Vautrin S."/>
            <person name="Crespi M."/>
            <person name="Mangin B."/>
            <person name="Burke J.M."/>
            <person name="Salse J."/>
            <person name="Munos S."/>
            <person name="Vincourt P."/>
            <person name="Rieseberg L.H."/>
            <person name="Langlade N.B."/>
        </authorList>
    </citation>
    <scope>NUCLEOTIDE SEQUENCE [LARGE SCALE GENOMIC DNA]</scope>
    <source>
        <strain evidence="7">cv. SF193</strain>
        <tissue evidence="5">Leaves</tissue>
    </source>
</reference>
<dbReference type="SUPFAM" id="SSF47473">
    <property type="entry name" value="EF-hand"/>
    <property type="match status" value="1"/>
</dbReference>
<protein>
    <submittedName>
        <fullName evidence="5">EF-hand domain pair, mitochondrial Rho GTPase</fullName>
    </submittedName>
    <submittedName>
        <fullName evidence="6">Putative EF-hand domain pair</fullName>
    </submittedName>
</protein>
<keyword evidence="2" id="KW-0677">Repeat</keyword>
<dbReference type="FunCoup" id="A0A251UD38">
    <property type="interactions" value="28"/>
</dbReference>
<dbReference type="InterPro" id="IPR039647">
    <property type="entry name" value="EF_hand_pair_protein_CML-like"/>
</dbReference>
<evidence type="ECO:0000256" key="2">
    <source>
        <dbReference type="ARBA" id="ARBA00022737"/>
    </source>
</evidence>
<dbReference type="InterPro" id="IPR011992">
    <property type="entry name" value="EF-hand-dom_pair"/>
</dbReference>
<dbReference type="STRING" id="4232.A0A251UD38"/>
<dbReference type="EMBL" id="CM007896">
    <property type="protein sequence ID" value="OTG20999.1"/>
    <property type="molecule type" value="Genomic_DNA"/>
</dbReference>
<dbReference type="Gramene" id="mRNA:HanXRQr2_Chr07g0308451">
    <property type="protein sequence ID" value="CDS:HanXRQr2_Chr07g0308451.1"/>
    <property type="gene ID" value="HanXRQr2_Chr07g0308451"/>
</dbReference>
<dbReference type="PROSITE" id="PS50222">
    <property type="entry name" value="EF_HAND_2"/>
    <property type="match status" value="2"/>
</dbReference>
<organism evidence="6 7">
    <name type="scientific">Helianthus annuus</name>
    <name type="common">Common sunflower</name>
    <dbReference type="NCBI Taxonomy" id="4232"/>
    <lineage>
        <taxon>Eukaryota</taxon>
        <taxon>Viridiplantae</taxon>
        <taxon>Streptophyta</taxon>
        <taxon>Embryophyta</taxon>
        <taxon>Tracheophyta</taxon>
        <taxon>Spermatophyta</taxon>
        <taxon>Magnoliopsida</taxon>
        <taxon>eudicotyledons</taxon>
        <taxon>Gunneridae</taxon>
        <taxon>Pentapetalae</taxon>
        <taxon>asterids</taxon>
        <taxon>campanulids</taxon>
        <taxon>Asterales</taxon>
        <taxon>Asteraceae</taxon>
        <taxon>Asteroideae</taxon>
        <taxon>Heliantheae alliance</taxon>
        <taxon>Heliantheae</taxon>
        <taxon>Helianthus</taxon>
    </lineage>
</organism>
<evidence type="ECO:0000313" key="5">
    <source>
        <dbReference type="EMBL" id="KAF5799780.1"/>
    </source>
</evidence>
<accession>A0A251UD38</accession>
<evidence type="ECO:0000313" key="7">
    <source>
        <dbReference type="Proteomes" id="UP000215914"/>
    </source>
</evidence>
<dbReference type="InParanoid" id="A0A251UD38"/>
<dbReference type="CDD" id="cd00051">
    <property type="entry name" value="EFh"/>
    <property type="match status" value="1"/>
</dbReference>
<evidence type="ECO:0000256" key="1">
    <source>
        <dbReference type="ARBA" id="ARBA00022723"/>
    </source>
</evidence>
<dbReference type="SMART" id="SM00054">
    <property type="entry name" value="EFh"/>
    <property type="match status" value="2"/>
</dbReference>
<dbReference type="EMBL" id="MNCJ02000322">
    <property type="protein sequence ID" value="KAF5799780.1"/>
    <property type="molecule type" value="Genomic_DNA"/>
</dbReference>
<evidence type="ECO:0000259" key="4">
    <source>
        <dbReference type="PROSITE" id="PS50222"/>
    </source>
</evidence>
<dbReference type="PROSITE" id="PS00018">
    <property type="entry name" value="EF_HAND_1"/>
    <property type="match status" value="2"/>
</dbReference>
<keyword evidence="1" id="KW-0479">Metal-binding</keyword>
<evidence type="ECO:0000256" key="3">
    <source>
        <dbReference type="ARBA" id="ARBA00022837"/>
    </source>
</evidence>
<proteinExistence type="predicted"/>
<sequence>MSFLIVKFIQYFILQLVLTRVTELLKFISTFNSWVHRFYLQHSKNQVEKPTHDSRLSSSHLSFTNKTTDDDSVRGDDLELLITELGVFSHPGGEKLPEVLNSMYIFNIFEAEQPRLNEVKEAFDVFDENKDGFIDAGELQRVLCVLGLKGSADMGDCRKMIRAFDANADGRIDFGEFVKFMENTLC</sequence>
<dbReference type="Gene3D" id="1.10.238.10">
    <property type="entry name" value="EF-hand"/>
    <property type="match status" value="1"/>
</dbReference>
<dbReference type="InterPro" id="IPR018247">
    <property type="entry name" value="EF_Hand_1_Ca_BS"/>
</dbReference>
<keyword evidence="7" id="KW-1185">Reference proteome</keyword>
<reference evidence="5" key="3">
    <citation type="submission" date="2020-06" db="EMBL/GenBank/DDBJ databases">
        <title>Helianthus annuus Genome sequencing and assembly Release 2.</title>
        <authorList>
            <person name="Gouzy J."/>
            <person name="Langlade N."/>
            <person name="Munos S."/>
        </authorList>
    </citation>
    <scope>NUCLEOTIDE SEQUENCE</scope>
    <source>
        <tissue evidence="5">Leaves</tissue>
    </source>
</reference>
<evidence type="ECO:0000313" key="6">
    <source>
        <dbReference type="EMBL" id="OTG20999.1"/>
    </source>
</evidence>